<dbReference type="GO" id="GO:0005524">
    <property type="term" value="F:ATP binding"/>
    <property type="evidence" value="ECO:0007669"/>
    <property type="project" value="UniProtKB-KW"/>
</dbReference>
<dbReference type="SUPFAM" id="SSF52540">
    <property type="entry name" value="P-loop containing nucleoside triphosphate hydrolases"/>
    <property type="match status" value="1"/>
</dbReference>
<dbReference type="Gene3D" id="3.40.50.300">
    <property type="entry name" value="P-loop containing nucleotide triphosphate hydrolases"/>
    <property type="match status" value="1"/>
</dbReference>
<comment type="similarity">
    <text evidence="1">Belongs to the ABC transporter superfamily.</text>
</comment>
<keyword evidence="5" id="KW-0029">Amino-acid transport</keyword>
<keyword evidence="2" id="KW-0813">Transport</keyword>
<name>A0ABY4CKL2_9BACL</name>
<organism evidence="7 8">
    <name type="scientific">Fodinisporobacter ferrooxydans</name>
    <dbReference type="NCBI Taxonomy" id="2901836"/>
    <lineage>
        <taxon>Bacteria</taxon>
        <taxon>Bacillati</taxon>
        <taxon>Bacillota</taxon>
        <taxon>Bacilli</taxon>
        <taxon>Bacillales</taxon>
        <taxon>Alicyclobacillaceae</taxon>
        <taxon>Fodinisporobacter</taxon>
    </lineage>
</organism>
<dbReference type="Proteomes" id="UP000830167">
    <property type="component" value="Chromosome"/>
</dbReference>
<evidence type="ECO:0000313" key="8">
    <source>
        <dbReference type="Proteomes" id="UP000830167"/>
    </source>
</evidence>
<dbReference type="PANTHER" id="PTHR43820">
    <property type="entry name" value="HIGH-AFFINITY BRANCHED-CHAIN AMINO ACID TRANSPORT ATP-BINDING PROTEIN LIVF"/>
    <property type="match status" value="1"/>
</dbReference>
<reference evidence="7" key="1">
    <citation type="submission" date="2021-12" db="EMBL/GenBank/DDBJ databases">
        <title>Alicyclobacillaceae gen. nov., sp. nov., isolated from chalcocite enrichment system.</title>
        <authorList>
            <person name="Jiang Z."/>
        </authorList>
    </citation>
    <scope>NUCLEOTIDE SEQUENCE</scope>
    <source>
        <strain evidence="7">MYW30-H2</strain>
    </source>
</reference>
<dbReference type="CDD" id="cd03224">
    <property type="entry name" value="ABC_TM1139_LivF_branched"/>
    <property type="match status" value="1"/>
</dbReference>
<dbReference type="Pfam" id="PF00005">
    <property type="entry name" value="ABC_tran"/>
    <property type="match status" value="1"/>
</dbReference>
<accession>A0ABY4CKL2</accession>
<dbReference type="InterPro" id="IPR052156">
    <property type="entry name" value="BCAA_Transport_ATP-bd_LivF"/>
</dbReference>
<feature type="domain" description="ABC transporter" evidence="6">
    <location>
        <begin position="2"/>
        <end position="235"/>
    </location>
</feature>
<evidence type="ECO:0000256" key="1">
    <source>
        <dbReference type="ARBA" id="ARBA00005417"/>
    </source>
</evidence>
<dbReference type="InterPro" id="IPR027417">
    <property type="entry name" value="P-loop_NTPase"/>
</dbReference>
<sequence length="235" mass="25371">MLSIESVYAGYGEVKILNNISLTIPSGQTTALLGPNGAGKTTLIRAICRMIPLTSGRISLNGVELSTLPAHRVSVAGISLVPEGRGVLYTLTVLENLELGAINKTVRRQLKNRLECILEVFPDLKAKLHHVAGSLSGGQQQMMVIGRALMSFPKVLILDEPSLGLSPLLVQTVYESLVKIQNEEKLTILLAEQNAMNALEIASQVYFMDHGEITRSGEPALFKNDSTILSAYFGA</sequence>
<dbReference type="RefSeq" id="WP_347437688.1">
    <property type="nucleotide sequence ID" value="NZ_CP089291.1"/>
</dbReference>
<dbReference type="PROSITE" id="PS00211">
    <property type="entry name" value="ABC_TRANSPORTER_1"/>
    <property type="match status" value="1"/>
</dbReference>
<protein>
    <submittedName>
        <fullName evidence="7">ABC transporter ATP-binding protein</fullName>
    </submittedName>
</protein>
<evidence type="ECO:0000256" key="3">
    <source>
        <dbReference type="ARBA" id="ARBA00022741"/>
    </source>
</evidence>
<evidence type="ECO:0000256" key="4">
    <source>
        <dbReference type="ARBA" id="ARBA00022840"/>
    </source>
</evidence>
<dbReference type="SMART" id="SM00382">
    <property type="entry name" value="AAA"/>
    <property type="match status" value="1"/>
</dbReference>
<proteinExistence type="inferred from homology"/>
<dbReference type="InterPro" id="IPR003593">
    <property type="entry name" value="AAA+_ATPase"/>
</dbReference>
<evidence type="ECO:0000313" key="7">
    <source>
        <dbReference type="EMBL" id="UOF90995.1"/>
    </source>
</evidence>
<dbReference type="InterPro" id="IPR003439">
    <property type="entry name" value="ABC_transporter-like_ATP-bd"/>
</dbReference>
<evidence type="ECO:0000259" key="6">
    <source>
        <dbReference type="PROSITE" id="PS50893"/>
    </source>
</evidence>
<keyword evidence="3" id="KW-0547">Nucleotide-binding</keyword>
<dbReference type="InterPro" id="IPR017871">
    <property type="entry name" value="ABC_transporter-like_CS"/>
</dbReference>
<keyword evidence="4 7" id="KW-0067">ATP-binding</keyword>
<evidence type="ECO:0000256" key="5">
    <source>
        <dbReference type="ARBA" id="ARBA00022970"/>
    </source>
</evidence>
<evidence type="ECO:0000256" key="2">
    <source>
        <dbReference type="ARBA" id="ARBA00022448"/>
    </source>
</evidence>
<dbReference type="PROSITE" id="PS50893">
    <property type="entry name" value="ABC_TRANSPORTER_2"/>
    <property type="match status" value="1"/>
</dbReference>
<dbReference type="PANTHER" id="PTHR43820:SF4">
    <property type="entry name" value="HIGH-AFFINITY BRANCHED-CHAIN AMINO ACID TRANSPORT ATP-BINDING PROTEIN LIVF"/>
    <property type="match status" value="1"/>
</dbReference>
<gene>
    <name evidence="7" type="ORF">LSG31_01560</name>
</gene>
<dbReference type="EMBL" id="CP089291">
    <property type="protein sequence ID" value="UOF90995.1"/>
    <property type="molecule type" value="Genomic_DNA"/>
</dbReference>
<keyword evidence="8" id="KW-1185">Reference proteome</keyword>